<dbReference type="InterPro" id="IPR032710">
    <property type="entry name" value="NTF2-like_dom_sf"/>
</dbReference>
<dbReference type="EMBL" id="SSHH01000001">
    <property type="protein sequence ID" value="TIX50988.1"/>
    <property type="molecule type" value="Genomic_DNA"/>
</dbReference>
<name>A0A4T3F1M9_9SPHN</name>
<organism evidence="3 4">
    <name type="scientific">Alteraurantiacibacter aquimixticola</name>
    <dbReference type="NCBI Taxonomy" id="2489173"/>
    <lineage>
        <taxon>Bacteria</taxon>
        <taxon>Pseudomonadati</taxon>
        <taxon>Pseudomonadota</taxon>
        <taxon>Alphaproteobacteria</taxon>
        <taxon>Sphingomonadales</taxon>
        <taxon>Erythrobacteraceae</taxon>
        <taxon>Alteraurantiacibacter</taxon>
    </lineage>
</organism>
<accession>A0A4T3F1M9</accession>
<evidence type="ECO:0000313" key="4">
    <source>
        <dbReference type="Proteomes" id="UP000309389"/>
    </source>
</evidence>
<dbReference type="OrthoDB" id="7404199at2"/>
<dbReference type="Pfam" id="PF13577">
    <property type="entry name" value="SnoaL_4"/>
    <property type="match status" value="1"/>
</dbReference>
<protein>
    <submittedName>
        <fullName evidence="3">Nuclear transport factor 2 family protein</fullName>
    </submittedName>
</protein>
<evidence type="ECO:0000313" key="3">
    <source>
        <dbReference type="EMBL" id="TIX50988.1"/>
    </source>
</evidence>
<dbReference type="InterPro" id="IPR037401">
    <property type="entry name" value="SnoaL-like"/>
</dbReference>
<dbReference type="Proteomes" id="UP000309389">
    <property type="component" value="Unassembled WGS sequence"/>
</dbReference>
<evidence type="ECO:0000256" key="1">
    <source>
        <dbReference type="SAM" id="MobiDB-lite"/>
    </source>
</evidence>
<proteinExistence type="predicted"/>
<feature type="region of interest" description="Disordered" evidence="1">
    <location>
        <begin position="272"/>
        <end position="302"/>
    </location>
</feature>
<gene>
    <name evidence="3" type="ORF">E5222_00430</name>
</gene>
<dbReference type="Gene3D" id="3.10.450.50">
    <property type="match status" value="1"/>
</dbReference>
<dbReference type="AlphaFoldDB" id="A0A4T3F1M9"/>
<feature type="domain" description="SnoaL-like" evidence="2">
    <location>
        <begin position="78"/>
        <end position="202"/>
    </location>
</feature>
<sequence>MMGIFTSEQTPVRAEPVEARAPYFVRPSTGPGRAEVGRTIVARTGAFAALAITLSTPAIAQEQGTDALLDQLDARITRLEDMNDIERVQRTYGYFVDKGQWTHLSDLFTEDATLEIGGKGIFVGRDRVLEYMQTAFGPDGANIGMITNHMQFQPIVNVSPDGETGWIRSRAWVMASSGWGLPLYEDAFEKGEDGVWRMSRLTGPFTMYSSWAGWGENALNNTWPDKFDPPPDLPPSTVYLTYPAYYIIPFHYPNPVTGEAFAPDVATVGAYHRPPGTPEQAESLTVGRQADGTQPIALPPKD</sequence>
<evidence type="ECO:0000259" key="2">
    <source>
        <dbReference type="Pfam" id="PF13577"/>
    </source>
</evidence>
<comment type="caution">
    <text evidence="3">The sequence shown here is derived from an EMBL/GenBank/DDBJ whole genome shotgun (WGS) entry which is preliminary data.</text>
</comment>
<dbReference type="SUPFAM" id="SSF54427">
    <property type="entry name" value="NTF2-like"/>
    <property type="match status" value="1"/>
</dbReference>
<keyword evidence="4" id="KW-1185">Reference proteome</keyword>
<reference evidence="3 4" key="1">
    <citation type="submission" date="2019-04" db="EMBL/GenBank/DDBJ databases">
        <title>Altererythrobacter aquimixticola sp. nov., isolated from sediment of junction between the ocean and a freshwater spring.</title>
        <authorList>
            <person name="Yoon J.-H."/>
        </authorList>
    </citation>
    <scope>NUCLEOTIDE SEQUENCE [LARGE SCALE GENOMIC DNA]</scope>
    <source>
        <strain evidence="3 4">SSKS-13</strain>
    </source>
</reference>